<evidence type="ECO:0000313" key="1">
    <source>
        <dbReference type="EMBL" id="JAC60340.1"/>
    </source>
</evidence>
<dbReference type="GO" id="GO:0009507">
    <property type="term" value="C:chloroplast"/>
    <property type="evidence" value="ECO:0007669"/>
    <property type="project" value="TreeGrafter"/>
</dbReference>
<protein>
    <submittedName>
        <fullName evidence="1">Selenoprotein u</fullName>
    </submittedName>
</protein>
<gene>
    <name evidence="1" type="ORF">TSPGSL018_29201</name>
</gene>
<proteinExistence type="predicted"/>
<dbReference type="Pfam" id="PF13911">
    <property type="entry name" value="AhpC-TSA_2"/>
    <property type="match status" value="1"/>
</dbReference>
<accession>A0A061QPF7</accession>
<dbReference type="PANTHER" id="PTHR28630">
    <property type="match status" value="1"/>
</dbReference>
<dbReference type="AlphaFoldDB" id="A0A061QPF7"/>
<name>A0A061QPF7_9CHLO</name>
<reference evidence="1" key="1">
    <citation type="submission" date="2014-05" db="EMBL/GenBank/DDBJ databases">
        <title>The transcriptome of the halophilic microalga Tetraselmis sp. GSL018 isolated from the Great Salt Lake, Utah.</title>
        <authorList>
            <person name="Jinkerson R.E."/>
            <person name="D'Adamo S."/>
            <person name="Posewitz M.C."/>
        </authorList>
    </citation>
    <scope>NUCLEOTIDE SEQUENCE</scope>
    <source>
        <strain evidence="1">GSL018</strain>
    </source>
</reference>
<dbReference type="PANTHER" id="PTHR28630:SF23">
    <property type="entry name" value="THIOREDOXIN SUPERFAMILY PROTEIN"/>
    <property type="match status" value="1"/>
</dbReference>
<sequence length="180" mass="20199">MLFAQPAWMIKVIWTSTRKCSARLCFGLSTGQAWRELAQQLSREVVPKLNEAGVKFAFISIGTAERGRMFADETGLDVSLIYADPDNSTYDRIGFYKGVGRTFFNASTPLSINQRLLQDGAKDLREILPRWKPWIPPKLDQGLQQGGLLIFQGRECIYQHFDESTGAHAGLDEVLSMAII</sequence>
<organism evidence="1">
    <name type="scientific">Tetraselmis sp. GSL018</name>
    <dbReference type="NCBI Taxonomy" id="582737"/>
    <lineage>
        <taxon>Eukaryota</taxon>
        <taxon>Viridiplantae</taxon>
        <taxon>Chlorophyta</taxon>
        <taxon>core chlorophytes</taxon>
        <taxon>Chlorodendrophyceae</taxon>
        <taxon>Chlorodendrales</taxon>
        <taxon>Chlorodendraceae</taxon>
        <taxon>Tetraselmis</taxon>
    </lineage>
</organism>
<dbReference type="EMBL" id="GBEZ01026913">
    <property type="protein sequence ID" value="JAC60340.1"/>
    <property type="molecule type" value="Transcribed_RNA"/>
</dbReference>
<dbReference type="InterPro" id="IPR032801">
    <property type="entry name" value="PXL2A/B/C"/>
</dbReference>